<feature type="compositionally biased region" description="Low complexity" evidence="1">
    <location>
        <begin position="10"/>
        <end position="20"/>
    </location>
</feature>
<evidence type="ECO:0000313" key="3">
    <source>
        <dbReference type="Proteomes" id="UP000075901"/>
    </source>
</evidence>
<keyword evidence="3" id="KW-1185">Reference proteome</keyword>
<feature type="compositionally biased region" description="Polar residues" evidence="1">
    <location>
        <begin position="66"/>
        <end position="77"/>
    </location>
</feature>
<name>A0A182T1R7_9DIPT</name>
<feature type="region of interest" description="Disordered" evidence="1">
    <location>
        <begin position="1"/>
        <end position="84"/>
    </location>
</feature>
<reference evidence="3" key="1">
    <citation type="submission" date="2013-09" db="EMBL/GenBank/DDBJ databases">
        <title>The Genome Sequence of Anopheles maculatus species B.</title>
        <authorList>
            <consortium name="The Broad Institute Genomics Platform"/>
            <person name="Neafsey D.E."/>
            <person name="Besansky N."/>
            <person name="Howell P."/>
            <person name="Walton C."/>
            <person name="Young S.K."/>
            <person name="Zeng Q."/>
            <person name="Gargeya S."/>
            <person name="Fitzgerald M."/>
            <person name="Haas B."/>
            <person name="Abouelleil A."/>
            <person name="Allen A.W."/>
            <person name="Alvarado L."/>
            <person name="Arachchi H.M."/>
            <person name="Berlin A.M."/>
            <person name="Chapman S.B."/>
            <person name="Gainer-Dewar J."/>
            <person name="Goldberg J."/>
            <person name="Griggs A."/>
            <person name="Gujja S."/>
            <person name="Hansen M."/>
            <person name="Howarth C."/>
            <person name="Imamovic A."/>
            <person name="Ireland A."/>
            <person name="Larimer J."/>
            <person name="McCowan C."/>
            <person name="Murphy C."/>
            <person name="Pearson M."/>
            <person name="Poon T.W."/>
            <person name="Priest M."/>
            <person name="Roberts A."/>
            <person name="Saif S."/>
            <person name="Shea T."/>
            <person name="Sisk P."/>
            <person name="Sykes S."/>
            <person name="Wortman J."/>
            <person name="Nusbaum C."/>
            <person name="Birren B."/>
        </authorList>
    </citation>
    <scope>NUCLEOTIDE SEQUENCE [LARGE SCALE GENOMIC DNA]</scope>
    <source>
        <strain evidence="3">maculatus3</strain>
    </source>
</reference>
<dbReference type="AlphaFoldDB" id="A0A182T1R7"/>
<feature type="compositionally biased region" description="Polar residues" evidence="1">
    <location>
        <begin position="27"/>
        <end position="45"/>
    </location>
</feature>
<evidence type="ECO:0000313" key="2">
    <source>
        <dbReference type="EnsemblMetazoa" id="AMAM017878-PA"/>
    </source>
</evidence>
<dbReference type="Proteomes" id="UP000075901">
    <property type="component" value="Unassembled WGS sequence"/>
</dbReference>
<accession>A0A182T1R7</accession>
<protein>
    <submittedName>
        <fullName evidence="2">Uncharacterized protein</fullName>
    </submittedName>
</protein>
<organism evidence="2 3">
    <name type="scientific">Anopheles maculatus</name>
    <dbReference type="NCBI Taxonomy" id="74869"/>
    <lineage>
        <taxon>Eukaryota</taxon>
        <taxon>Metazoa</taxon>
        <taxon>Ecdysozoa</taxon>
        <taxon>Arthropoda</taxon>
        <taxon>Hexapoda</taxon>
        <taxon>Insecta</taxon>
        <taxon>Pterygota</taxon>
        <taxon>Neoptera</taxon>
        <taxon>Endopterygota</taxon>
        <taxon>Diptera</taxon>
        <taxon>Nematocera</taxon>
        <taxon>Culicoidea</taxon>
        <taxon>Culicidae</taxon>
        <taxon>Anophelinae</taxon>
        <taxon>Anopheles</taxon>
        <taxon>Anopheles maculatus group</taxon>
    </lineage>
</organism>
<proteinExistence type="predicted"/>
<reference evidence="2" key="2">
    <citation type="submission" date="2020-05" db="UniProtKB">
        <authorList>
            <consortium name="EnsemblMetazoa"/>
        </authorList>
    </citation>
    <scope>IDENTIFICATION</scope>
    <source>
        <strain evidence="2">maculatus3</strain>
    </source>
</reference>
<dbReference type="EnsemblMetazoa" id="AMAM017878-RA">
    <property type="protein sequence ID" value="AMAM017878-PA"/>
    <property type="gene ID" value="AMAM017878"/>
</dbReference>
<feature type="compositionally biased region" description="Low complexity" evidence="1">
    <location>
        <begin position="46"/>
        <end position="65"/>
    </location>
</feature>
<dbReference type="VEuPathDB" id="VectorBase:AMAM017878"/>
<evidence type="ECO:0000256" key="1">
    <source>
        <dbReference type="SAM" id="MobiDB-lite"/>
    </source>
</evidence>
<sequence length="135" mass="14711">MEPSTPDAPPQQSAQRASALRSKDSSTYEYRTVRIHQNSQQQVIYSSSTSSTSSHSSASMLSSSTNARGATITSNVDQPYQQLQQQWPTAQFNAASKPPRNMLMATSMMRPNPAITLLGVPGGVANFHHQRCSKL</sequence>